<evidence type="ECO:0000313" key="2">
    <source>
        <dbReference type="EMBL" id="MDS1821646.1"/>
    </source>
</evidence>
<evidence type="ECO:0000259" key="1">
    <source>
        <dbReference type="PROSITE" id="PS50937"/>
    </source>
</evidence>
<dbReference type="GO" id="GO:0003677">
    <property type="term" value="F:DNA binding"/>
    <property type="evidence" value="ECO:0007669"/>
    <property type="project" value="UniProtKB-KW"/>
</dbReference>
<dbReference type="RefSeq" id="WP_311020561.1">
    <property type="nucleotide sequence ID" value="NZ_JAUHGG010000003.1"/>
</dbReference>
<dbReference type="SMART" id="SM00422">
    <property type="entry name" value="HTH_MERR"/>
    <property type="match status" value="1"/>
</dbReference>
<protein>
    <submittedName>
        <fullName evidence="2">MerR family DNA-binding transcriptional regulator</fullName>
    </submittedName>
</protein>
<proteinExistence type="predicted"/>
<dbReference type="PROSITE" id="PS50937">
    <property type="entry name" value="HTH_MERR_2"/>
    <property type="match status" value="1"/>
</dbReference>
<dbReference type="GO" id="GO:0006355">
    <property type="term" value="P:regulation of DNA-templated transcription"/>
    <property type="evidence" value="ECO:0007669"/>
    <property type="project" value="InterPro"/>
</dbReference>
<dbReference type="Gene3D" id="1.10.3210.10">
    <property type="entry name" value="Hypothetical protein af1432"/>
    <property type="match status" value="1"/>
</dbReference>
<dbReference type="InterPro" id="IPR000551">
    <property type="entry name" value="MerR-type_HTH_dom"/>
</dbReference>
<accession>A0AAW8Q1D3</accession>
<reference evidence="2" key="1">
    <citation type="submission" date="2023-06" db="EMBL/GenBank/DDBJ databases">
        <title>Genomic Diversity of Vibrio spp. and Metagenomic Analysis of Pathogens in Florida Gulf Coastal Waters Following Hurricane Ian.</title>
        <authorList>
            <person name="Brumfield K.D."/>
        </authorList>
    </citation>
    <scope>NUCLEOTIDE SEQUENCE</scope>
    <source>
        <strain evidence="2">WBS2B-138</strain>
    </source>
</reference>
<feature type="domain" description="HTH merR-type" evidence="1">
    <location>
        <begin position="7"/>
        <end position="59"/>
    </location>
</feature>
<gene>
    <name evidence="2" type="ORF">QX249_13310</name>
</gene>
<comment type="caution">
    <text evidence="2">The sequence shown here is derived from an EMBL/GenBank/DDBJ whole genome shotgun (WGS) entry which is preliminary data.</text>
</comment>
<organism evidence="2 3">
    <name type="scientific">Vibrio parahaemolyticus</name>
    <dbReference type="NCBI Taxonomy" id="670"/>
    <lineage>
        <taxon>Bacteria</taxon>
        <taxon>Pseudomonadati</taxon>
        <taxon>Pseudomonadota</taxon>
        <taxon>Gammaproteobacteria</taxon>
        <taxon>Vibrionales</taxon>
        <taxon>Vibrionaceae</taxon>
        <taxon>Vibrio</taxon>
    </lineage>
</organism>
<dbReference type="SUPFAM" id="SSF46955">
    <property type="entry name" value="Putative DNA-binding domain"/>
    <property type="match status" value="1"/>
</dbReference>
<keyword evidence="2" id="KW-0238">DNA-binding</keyword>
<dbReference type="Proteomes" id="UP001253193">
    <property type="component" value="Unassembled WGS sequence"/>
</dbReference>
<dbReference type="InterPro" id="IPR009061">
    <property type="entry name" value="DNA-bd_dom_put_sf"/>
</dbReference>
<dbReference type="SUPFAM" id="SSF109604">
    <property type="entry name" value="HD-domain/PDEase-like"/>
    <property type="match status" value="1"/>
</dbReference>
<dbReference type="Pfam" id="PF00376">
    <property type="entry name" value="MerR"/>
    <property type="match status" value="1"/>
</dbReference>
<dbReference type="Pfam" id="PF13328">
    <property type="entry name" value="HD_4"/>
    <property type="match status" value="1"/>
</dbReference>
<sequence length="288" mass="32435">MISIDSKISVGRAAEKLGVSVPTIRRWEKTGKLPQSERTSGNHRRFDMTELRVFLRAKFELVDELPTFDGLRISKADYLGHLVDLFGSKEVNLASMLYQFPEINVYREYAIKKHGKQTYGSELPYVFHLDDIALIMYSMMHGLKEDETLLTMIGACYCHDVVEDTGTSKESLAKTFTDALAEMVQFCTKPEDVDRLAALLALIEKINNVDASSVVCFGGMLCKMADGIGNRYRCMIGADKKSKSLGKRYQKELGALFPSYEMFLLSEVKSGSQKVVYERMLASLVPFL</sequence>
<dbReference type="EMBL" id="JAUHGG010000003">
    <property type="protein sequence ID" value="MDS1821646.1"/>
    <property type="molecule type" value="Genomic_DNA"/>
</dbReference>
<dbReference type="Gene3D" id="1.10.1660.10">
    <property type="match status" value="1"/>
</dbReference>
<dbReference type="CDD" id="cd04762">
    <property type="entry name" value="HTH_MerR-trunc"/>
    <property type="match status" value="1"/>
</dbReference>
<name>A0AAW8Q1D3_VIBPH</name>
<evidence type="ECO:0000313" key="3">
    <source>
        <dbReference type="Proteomes" id="UP001253193"/>
    </source>
</evidence>
<dbReference type="AlphaFoldDB" id="A0AAW8Q1D3"/>